<reference evidence="2" key="2">
    <citation type="submission" date="2021-04" db="EMBL/GenBank/DDBJ databases">
        <authorList>
            <person name="Gilroy R."/>
        </authorList>
    </citation>
    <scope>NUCLEOTIDE SEQUENCE</scope>
    <source>
        <strain evidence="2">ChiBcec8-13705</strain>
    </source>
</reference>
<keyword evidence="1" id="KW-0472">Membrane</keyword>
<protein>
    <submittedName>
        <fullName evidence="2">Uncharacterized protein</fullName>
    </submittedName>
</protein>
<dbReference type="Proteomes" id="UP000886803">
    <property type="component" value="Unassembled WGS sequence"/>
</dbReference>
<evidence type="ECO:0000256" key="1">
    <source>
        <dbReference type="SAM" id="Phobius"/>
    </source>
</evidence>
<dbReference type="EMBL" id="DWYG01000056">
    <property type="protein sequence ID" value="HJB41619.1"/>
    <property type="molecule type" value="Genomic_DNA"/>
</dbReference>
<feature type="transmembrane region" description="Helical" evidence="1">
    <location>
        <begin position="41"/>
        <end position="62"/>
    </location>
</feature>
<evidence type="ECO:0000313" key="3">
    <source>
        <dbReference type="Proteomes" id="UP000886803"/>
    </source>
</evidence>
<accession>A0A9D2M6B7</accession>
<dbReference type="AlphaFoldDB" id="A0A9D2M6B7"/>
<sequence>MAACGADLAPKPAGAAAADAARDDLQTANLQRAPRRARKPLRVFIAAAACVALLTTGVAAAWSQIETAVVKDGFVVSQTGAARSGSITPIDFDALPEGSTVVEKTTAEGEIYAYTLNVDGVEFLLSKMAPGAKSVTFVADDVSEAERQELLNGLESYIKVYD</sequence>
<proteinExistence type="predicted"/>
<evidence type="ECO:0000313" key="2">
    <source>
        <dbReference type="EMBL" id="HJB41619.1"/>
    </source>
</evidence>
<keyword evidence="1" id="KW-1133">Transmembrane helix</keyword>
<name>A0A9D2M6B7_9FIRM</name>
<feature type="non-terminal residue" evidence="2">
    <location>
        <position position="162"/>
    </location>
</feature>
<organism evidence="2 3">
    <name type="scientific">Candidatus Gemmiger avicola</name>
    <dbReference type="NCBI Taxonomy" id="2838605"/>
    <lineage>
        <taxon>Bacteria</taxon>
        <taxon>Bacillati</taxon>
        <taxon>Bacillota</taxon>
        <taxon>Clostridia</taxon>
        <taxon>Eubacteriales</taxon>
        <taxon>Gemmiger</taxon>
    </lineage>
</organism>
<reference evidence="2" key="1">
    <citation type="journal article" date="2021" name="PeerJ">
        <title>Extensive microbial diversity within the chicken gut microbiome revealed by metagenomics and culture.</title>
        <authorList>
            <person name="Gilroy R."/>
            <person name="Ravi A."/>
            <person name="Getino M."/>
            <person name="Pursley I."/>
            <person name="Horton D.L."/>
            <person name="Alikhan N.F."/>
            <person name="Baker D."/>
            <person name="Gharbi K."/>
            <person name="Hall N."/>
            <person name="Watson M."/>
            <person name="Adriaenssens E.M."/>
            <person name="Foster-Nyarko E."/>
            <person name="Jarju S."/>
            <person name="Secka A."/>
            <person name="Antonio M."/>
            <person name="Oren A."/>
            <person name="Chaudhuri R.R."/>
            <person name="La Ragione R."/>
            <person name="Hildebrand F."/>
            <person name="Pallen M.J."/>
        </authorList>
    </citation>
    <scope>NUCLEOTIDE SEQUENCE</scope>
    <source>
        <strain evidence="2">ChiBcec8-13705</strain>
    </source>
</reference>
<keyword evidence="1" id="KW-0812">Transmembrane</keyword>
<comment type="caution">
    <text evidence="2">The sequence shown here is derived from an EMBL/GenBank/DDBJ whole genome shotgun (WGS) entry which is preliminary data.</text>
</comment>
<gene>
    <name evidence="2" type="ORF">H9945_03895</name>
</gene>